<evidence type="ECO:0000256" key="4">
    <source>
        <dbReference type="SAM" id="Phobius"/>
    </source>
</evidence>
<gene>
    <name evidence="5" type="ORF">MNBD_GAMMA10-171</name>
</gene>
<reference evidence="5" key="1">
    <citation type="submission" date="2018-06" db="EMBL/GenBank/DDBJ databases">
        <authorList>
            <person name="Zhirakovskaya E."/>
        </authorList>
    </citation>
    <scope>NUCLEOTIDE SEQUENCE</scope>
</reference>
<keyword evidence="1" id="KW-0732">Signal</keyword>
<dbReference type="Pfam" id="PF04390">
    <property type="entry name" value="LptE"/>
    <property type="match status" value="1"/>
</dbReference>
<organism evidence="5">
    <name type="scientific">hydrothermal vent metagenome</name>
    <dbReference type="NCBI Taxonomy" id="652676"/>
    <lineage>
        <taxon>unclassified sequences</taxon>
        <taxon>metagenomes</taxon>
        <taxon>ecological metagenomes</taxon>
    </lineage>
</organism>
<name>A0A3B0XUG7_9ZZZZ</name>
<evidence type="ECO:0000256" key="3">
    <source>
        <dbReference type="ARBA" id="ARBA00023237"/>
    </source>
</evidence>
<dbReference type="HAMAP" id="MF_01186">
    <property type="entry name" value="LPS_assembly_LptE"/>
    <property type="match status" value="1"/>
</dbReference>
<protein>
    <recommendedName>
        <fullName evidence="6">LPS-assembly lipoprotein LptE</fullName>
    </recommendedName>
</protein>
<dbReference type="GO" id="GO:0043165">
    <property type="term" value="P:Gram-negative-bacterium-type cell outer membrane assembly"/>
    <property type="evidence" value="ECO:0007669"/>
    <property type="project" value="InterPro"/>
</dbReference>
<dbReference type="GO" id="GO:1990351">
    <property type="term" value="C:transporter complex"/>
    <property type="evidence" value="ECO:0007669"/>
    <property type="project" value="TreeGrafter"/>
</dbReference>
<keyword evidence="4" id="KW-1133">Transmembrane helix</keyword>
<keyword evidence="4" id="KW-0812">Transmembrane</keyword>
<evidence type="ECO:0008006" key="6">
    <source>
        <dbReference type="Google" id="ProtNLM"/>
    </source>
</evidence>
<evidence type="ECO:0000256" key="2">
    <source>
        <dbReference type="ARBA" id="ARBA00023136"/>
    </source>
</evidence>
<dbReference type="InterPro" id="IPR007485">
    <property type="entry name" value="LPS_assembly_LptE"/>
</dbReference>
<dbReference type="Gene3D" id="3.30.160.150">
    <property type="entry name" value="Lipoprotein like domain"/>
    <property type="match status" value="1"/>
</dbReference>
<dbReference type="PANTHER" id="PTHR38098:SF1">
    <property type="entry name" value="LPS-ASSEMBLY LIPOPROTEIN LPTE"/>
    <property type="match status" value="1"/>
</dbReference>
<dbReference type="GO" id="GO:0015920">
    <property type="term" value="P:lipopolysaccharide transport"/>
    <property type="evidence" value="ECO:0007669"/>
    <property type="project" value="TreeGrafter"/>
</dbReference>
<keyword evidence="3" id="KW-0998">Cell outer membrane</keyword>
<keyword evidence="2 4" id="KW-0472">Membrane</keyword>
<accession>A0A3B0XUG7</accession>
<dbReference type="AlphaFoldDB" id="A0A3B0XUG7"/>
<sequence length="189" mass="21583">MQQRARFFRVSSPAAYSGASYPAYWLVGLLCTVLLSGCGFKLRGAYQLPEAMQITWVETAQPKSDFIRRLKRGLKSSGAQLVDKASDNVAVLKIFNEKKTKRIVSLDANGRAREYTLIYAVSFSVKALLLEFEIPEFEIPEQTVQIERDFVFDTEDVLGNSREEVKLYQEMEQDTVRLMLLRLQSKAKQ</sequence>
<dbReference type="GO" id="GO:0019867">
    <property type="term" value="C:outer membrane"/>
    <property type="evidence" value="ECO:0007669"/>
    <property type="project" value="InterPro"/>
</dbReference>
<evidence type="ECO:0000313" key="5">
    <source>
        <dbReference type="EMBL" id="VAW68410.1"/>
    </source>
</evidence>
<dbReference type="PANTHER" id="PTHR38098">
    <property type="entry name" value="LPS-ASSEMBLY LIPOPROTEIN LPTE"/>
    <property type="match status" value="1"/>
</dbReference>
<proteinExistence type="inferred from homology"/>
<dbReference type="EMBL" id="UOFJ01000333">
    <property type="protein sequence ID" value="VAW68410.1"/>
    <property type="molecule type" value="Genomic_DNA"/>
</dbReference>
<dbReference type="GO" id="GO:0001530">
    <property type="term" value="F:lipopolysaccharide binding"/>
    <property type="evidence" value="ECO:0007669"/>
    <property type="project" value="TreeGrafter"/>
</dbReference>
<evidence type="ECO:0000256" key="1">
    <source>
        <dbReference type="ARBA" id="ARBA00022729"/>
    </source>
</evidence>
<feature type="transmembrane region" description="Helical" evidence="4">
    <location>
        <begin position="23"/>
        <end position="42"/>
    </location>
</feature>